<dbReference type="InterPro" id="IPR012310">
    <property type="entry name" value="DNA_ligase_ATP-dep_cent"/>
</dbReference>
<evidence type="ECO:0000256" key="10">
    <source>
        <dbReference type="ARBA" id="ARBA00023306"/>
    </source>
</evidence>
<dbReference type="SUPFAM" id="SSF117018">
    <property type="entry name" value="ATP-dependent DNA ligase DNA-binding domain"/>
    <property type="match status" value="1"/>
</dbReference>
<keyword evidence="6" id="KW-0067">ATP-binding</keyword>
<dbReference type="Pfam" id="PF04675">
    <property type="entry name" value="DNA_ligase_A_N"/>
    <property type="match status" value="1"/>
</dbReference>
<keyword evidence="10" id="KW-0131">Cell cycle</keyword>
<dbReference type="InterPro" id="IPR016059">
    <property type="entry name" value="DNA_ligase_ATP-dep_CS"/>
</dbReference>
<dbReference type="Proteomes" id="UP001156664">
    <property type="component" value="Unassembled WGS sequence"/>
</dbReference>
<keyword evidence="9" id="KW-0234">DNA repair</keyword>
<keyword evidence="2" id="KW-0132">Cell division</keyword>
<keyword evidence="5" id="KW-0227">DNA damage</keyword>
<dbReference type="NCBIfam" id="TIGR04120">
    <property type="entry name" value="DNA_lig_bact"/>
    <property type="match status" value="1"/>
</dbReference>
<dbReference type="InterPro" id="IPR050191">
    <property type="entry name" value="ATP-dep_DNA_ligase"/>
</dbReference>
<keyword evidence="7" id="KW-0460">Magnesium</keyword>
<evidence type="ECO:0000256" key="1">
    <source>
        <dbReference type="ARBA" id="ARBA00022598"/>
    </source>
</evidence>
<dbReference type="InterPro" id="IPR012340">
    <property type="entry name" value="NA-bd_OB-fold"/>
</dbReference>
<dbReference type="GO" id="GO:0016874">
    <property type="term" value="F:ligase activity"/>
    <property type="evidence" value="ECO:0007669"/>
    <property type="project" value="UniProtKB-KW"/>
</dbReference>
<evidence type="ECO:0000256" key="7">
    <source>
        <dbReference type="ARBA" id="ARBA00022842"/>
    </source>
</evidence>
<protein>
    <submittedName>
        <fullName evidence="13">ATP-dependent DNA ligase</fullName>
    </submittedName>
</protein>
<keyword evidence="14" id="KW-1185">Reference proteome</keyword>
<keyword evidence="4" id="KW-0547">Nucleotide-binding</keyword>
<comment type="caution">
    <text evidence="13">The sequence shown here is derived from an EMBL/GenBank/DDBJ whole genome shotgun (WGS) entry which is preliminary data.</text>
</comment>
<dbReference type="Pfam" id="PF01068">
    <property type="entry name" value="DNA_ligase_A_M"/>
    <property type="match status" value="1"/>
</dbReference>
<dbReference type="InterPro" id="IPR036599">
    <property type="entry name" value="DNA_ligase_N_sf"/>
</dbReference>
<evidence type="ECO:0000313" key="13">
    <source>
        <dbReference type="EMBL" id="GLR25649.1"/>
    </source>
</evidence>
<dbReference type="CDD" id="cd07972">
    <property type="entry name" value="OBF_DNA_ligase_Arch_LigB"/>
    <property type="match status" value="1"/>
</dbReference>
<dbReference type="SUPFAM" id="SSF50249">
    <property type="entry name" value="Nucleic acid-binding proteins"/>
    <property type="match status" value="1"/>
</dbReference>
<keyword evidence="3" id="KW-0479">Metal-binding</keyword>
<gene>
    <name evidence="13" type="ORF">GCM10007875_07370</name>
</gene>
<proteinExistence type="predicted"/>
<keyword evidence="1 13" id="KW-0436">Ligase</keyword>
<evidence type="ECO:0000256" key="5">
    <source>
        <dbReference type="ARBA" id="ARBA00022763"/>
    </source>
</evidence>
<feature type="domain" description="ATP-dependent DNA ligase family profile" evidence="12">
    <location>
        <begin position="318"/>
        <end position="443"/>
    </location>
</feature>
<sequence length="571" mass="63766">MKQFVQLFSDLDASTSTLRKVQAMVQYFQKAEPADAAWAVYFLAGGKPRRTVPTRTLRQAALLASGLPEWLFEESYQAVGDLAETIAHVVPISSQAEPLQLSLAQWMHHIILPLRDTPEDERLPKVLDVWQRSSAAERFLFVKLVGGGFRVGVSKLLLTRALSEWCGVDAKLLAQRLMGYTDATQMPTAQAFEALLQPDSAQARPAGQPLPFFLAHPLQVEPDTLGPVSDWLVEWKYDGIRAQIIREAGQVWIWSRGEELVSHQFPELVNAFADWPEGSILDGEILVWRGGQPAGFKDLQTRLNRKVVSTRLQAEHPVVFLAYDLLMHRASVSTPQPQRQRRAALEAFVQQHPSPHLLLSESVQADSWQALATLREESRARGVEGFMLKHLDSAYGVGRTKADGVWWKWKIDPMTVDCVLVYAQRGHGRRASLYTDYTFAVWEFTPANGEQAQAVAQAIANGDTVEHSQARGLPRLVPFAKAYSGLTDEEFKRVDAVIRKTTVNKFGPVRTVVPSLVFELGFEAIAPSSRHKSGVAVRFPRMLRIRDDKPLHEADTLGSLAALMTDTPIQE</sequence>
<dbReference type="InterPro" id="IPR012308">
    <property type="entry name" value="DNA_ligase_ATP-dep_N"/>
</dbReference>
<evidence type="ECO:0000256" key="6">
    <source>
        <dbReference type="ARBA" id="ARBA00022840"/>
    </source>
</evidence>
<evidence type="ECO:0000256" key="9">
    <source>
        <dbReference type="ARBA" id="ARBA00023204"/>
    </source>
</evidence>
<evidence type="ECO:0000256" key="3">
    <source>
        <dbReference type="ARBA" id="ARBA00022723"/>
    </source>
</evidence>
<keyword evidence="8" id="KW-0233">DNA recombination</keyword>
<dbReference type="InterPro" id="IPR026333">
    <property type="entry name" value="ATP_dep_DNA_lig_pp_1105_fam"/>
</dbReference>
<dbReference type="SUPFAM" id="SSF56091">
    <property type="entry name" value="DNA ligase/mRNA capping enzyme, catalytic domain"/>
    <property type="match status" value="1"/>
</dbReference>
<organism evidence="13 14">
    <name type="scientific">Limnobacter litoralis</name>
    <dbReference type="NCBI Taxonomy" id="481366"/>
    <lineage>
        <taxon>Bacteria</taxon>
        <taxon>Pseudomonadati</taxon>
        <taxon>Pseudomonadota</taxon>
        <taxon>Betaproteobacteria</taxon>
        <taxon>Burkholderiales</taxon>
        <taxon>Burkholderiaceae</taxon>
        <taxon>Limnobacter</taxon>
    </lineage>
</organism>
<evidence type="ECO:0000256" key="11">
    <source>
        <dbReference type="ARBA" id="ARBA00034003"/>
    </source>
</evidence>
<evidence type="ECO:0000256" key="4">
    <source>
        <dbReference type="ARBA" id="ARBA00022741"/>
    </source>
</evidence>
<dbReference type="PANTHER" id="PTHR45674:SF13">
    <property type="entry name" value="DNA LIGASE-RELATED"/>
    <property type="match status" value="1"/>
</dbReference>
<evidence type="ECO:0000313" key="14">
    <source>
        <dbReference type="Proteomes" id="UP001156664"/>
    </source>
</evidence>
<dbReference type="Gene3D" id="2.40.50.140">
    <property type="entry name" value="Nucleic acid-binding proteins"/>
    <property type="match status" value="1"/>
</dbReference>
<dbReference type="Gene3D" id="1.10.3260.10">
    <property type="entry name" value="DNA ligase, ATP-dependent, N-terminal domain"/>
    <property type="match status" value="1"/>
</dbReference>
<evidence type="ECO:0000259" key="12">
    <source>
        <dbReference type="PROSITE" id="PS50160"/>
    </source>
</evidence>
<accession>A0ABQ5YNF1</accession>
<evidence type="ECO:0000256" key="8">
    <source>
        <dbReference type="ARBA" id="ARBA00023172"/>
    </source>
</evidence>
<dbReference type="Gene3D" id="3.30.470.30">
    <property type="entry name" value="DNA ligase/mRNA capping enzyme"/>
    <property type="match status" value="1"/>
</dbReference>
<dbReference type="CDD" id="cd07897">
    <property type="entry name" value="Adenylation_DNA_ligase_Bac1"/>
    <property type="match status" value="1"/>
</dbReference>
<name>A0ABQ5YNF1_9BURK</name>
<dbReference type="EMBL" id="BSOJ01000006">
    <property type="protein sequence ID" value="GLR25649.1"/>
    <property type="molecule type" value="Genomic_DNA"/>
</dbReference>
<evidence type="ECO:0000256" key="2">
    <source>
        <dbReference type="ARBA" id="ARBA00022618"/>
    </source>
</evidence>
<comment type="catalytic activity">
    <reaction evidence="11">
        <text>ATP + (deoxyribonucleotide)n-3'-hydroxyl + 5'-phospho-(deoxyribonucleotide)m = (deoxyribonucleotide)n+m + AMP + diphosphate.</text>
        <dbReference type="EC" id="6.5.1.1"/>
    </reaction>
</comment>
<dbReference type="RefSeq" id="WP_284280051.1">
    <property type="nucleotide sequence ID" value="NZ_BSOJ01000006.1"/>
</dbReference>
<dbReference type="PROSITE" id="PS50160">
    <property type="entry name" value="DNA_LIGASE_A3"/>
    <property type="match status" value="1"/>
</dbReference>
<reference evidence="14" key="1">
    <citation type="journal article" date="2019" name="Int. J. Syst. Evol. Microbiol.">
        <title>The Global Catalogue of Microorganisms (GCM) 10K type strain sequencing project: providing services to taxonomists for standard genome sequencing and annotation.</title>
        <authorList>
            <consortium name="The Broad Institute Genomics Platform"/>
            <consortium name="The Broad Institute Genome Sequencing Center for Infectious Disease"/>
            <person name="Wu L."/>
            <person name="Ma J."/>
        </authorList>
    </citation>
    <scope>NUCLEOTIDE SEQUENCE [LARGE SCALE GENOMIC DNA]</scope>
    <source>
        <strain evidence="14">NBRC 105857</strain>
    </source>
</reference>
<dbReference type="PANTHER" id="PTHR45674">
    <property type="entry name" value="DNA LIGASE 1/3 FAMILY MEMBER"/>
    <property type="match status" value="1"/>
</dbReference>
<dbReference type="PROSITE" id="PS00697">
    <property type="entry name" value="DNA_LIGASE_A1"/>
    <property type="match status" value="1"/>
</dbReference>